<protein>
    <submittedName>
        <fullName evidence="2">Uncharacterized protein</fullName>
    </submittedName>
</protein>
<comment type="caution">
    <text evidence="2">The sequence shown here is derived from an EMBL/GenBank/DDBJ whole genome shotgun (WGS) entry which is preliminary data.</text>
</comment>
<evidence type="ECO:0000313" key="2">
    <source>
        <dbReference type="EMBL" id="KAJ3483472.1"/>
    </source>
</evidence>
<feature type="region of interest" description="Disordered" evidence="1">
    <location>
        <begin position="69"/>
        <end position="109"/>
    </location>
</feature>
<reference evidence="2" key="1">
    <citation type="submission" date="2022-07" db="EMBL/GenBank/DDBJ databases">
        <title>Genome Sequence of Physisporinus lineatus.</title>
        <authorList>
            <person name="Buettner E."/>
        </authorList>
    </citation>
    <scope>NUCLEOTIDE SEQUENCE</scope>
    <source>
        <strain evidence="2">VT162</strain>
    </source>
</reference>
<proteinExistence type="predicted"/>
<gene>
    <name evidence="2" type="ORF">NLI96_g6295</name>
</gene>
<feature type="compositionally biased region" description="Polar residues" evidence="1">
    <location>
        <begin position="90"/>
        <end position="101"/>
    </location>
</feature>
<name>A0AAD5YE14_9APHY</name>
<accession>A0AAD5YE14</accession>
<dbReference type="EMBL" id="JANAWD010000227">
    <property type="protein sequence ID" value="KAJ3483472.1"/>
    <property type="molecule type" value="Genomic_DNA"/>
</dbReference>
<keyword evidence="3" id="KW-1185">Reference proteome</keyword>
<dbReference type="AlphaFoldDB" id="A0AAD5YE14"/>
<dbReference type="Proteomes" id="UP001212997">
    <property type="component" value="Unassembled WGS sequence"/>
</dbReference>
<evidence type="ECO:0000313" key="3">
    <source>
        <dbReference type="Proteomes" id="UP001212997"/>
    </source>
</evidence>
<organism evidence="2 3">
    <name type="scientific">Meripilus lineatus</name>
    <dbReference type="NCBI Taxonomy" id="2056292"/>
    <lineage>
        <taxon>Eukaryota</taxon>
        <taxon>Fungi</taxon>
        <taxon>Dikarya</taxon>
        <taxon>Basidiomycota</taxon>
        <taxon>Agaricomycotina</taxon>
        <taxon>Agaricomycetes</taxon>
        <taxon>Polyporales</taxon>
        <taxon>Meripilaceae</taxon>
        <taxon>Meripilus</taxon>
    </lineage>
</organism>
<evidence type="ECO:0000256" key="1">
    <source>
        <dbReference type="SAM" id="MobiDB-lite"/>
    </source>
</evidence>
<sequence length="109" mass="12068">MQRPGSSLASTFNRVSISSDATYTPNLDAAVDSAFRRAQLYETQIRQLEQTLTGDLHTSKEVDAELTRVQHGLHPPHPSPISAPAIHFFSSPTHPSSNLKTSFRPFRNP</sequence>